<dbReference type="OrthoDB" id="4290974at2"/>
<evidence type="ECO:0000313" key="2">
    <source>
        <dbReference type="EMBL" id="QJW38688.1"/>
    </source>
</evidence>
<dbReference type="EMBL" id="CP052758">
    <property type="protein sequence ID" value="QJW38688.1"/>
    <property type="molecule type" value="Genomic_DNA"/>
</dbReference>
<reference evidence="3" key="1">
    <citation type="journal article" date="2022" name="Int. J. Syst. Evol. Microbiol.">
        <title>Cellulosimicrobium protaetiae sp. nov., isolated from the gut of the larva of Protaetia brevitarsis seulensis.</title>
        <authorList>
            <person name="Le Han H."/>
            <person name="Nguyen T.T.H."/>
            <person name="Li Z."/>
            <person name="Shin N.R."/>
            <person name="Kim S.G."/>
        </authorList>
    </citation>
    <scope>NUCLEOTIDE SEQUENCE [LARGE SCALE GENOMIC DNA]</scope>
    <source>
        <strain evidence="3">BI34</strain>
    </source>
</reference>
<evidence type="ECO:0000256" key="1">
    <source>
        <dbReference type="SAM" id="MobiDB-lite"/>
    </source>
</evidence>
<name>A0A6M5UNB4_9MICO</name>
<dbReference type="KEGG" id="cprt:FIC82_020075"/>
<accession>A0A6M5UNB4</accession>
<evidence type="ECO:0000313" key="3">
    <source>
        <dbReference type="Proteomes" id="UP000451354"/>
    </source>
</evidence>
<protein>
    <submittedName>
        <fullName evidence="2">Uncharacterized protein</fullName>
    </submittedName>
</protein>
<dbReference type="AlphaFoldDB" id="A0A6M5UNB4"/>
<feature type="compositionally biased region" description="Polar residues" evidence="1">
    <location>
        <begin position="16"/>
        <end position="44"/>
    </location>
</feature>
<dbReference type="Pfam" id="PF19730">
    <property type="entry name" value="DUF6221"/>
    <property type="match status" value="1"/>
</dbReference>
<gene>
    <name evidence="2" type="ORF">FIC82_020075</name>
</gene>
<dbReference type="RefSeq" id="WP_154800634.1">
    <property type="nucleotide sequence ID" value="NZ_CP052758.1"/>
</dbReference>
<dbReference type="Proteomes" id="UP000451354">
    <property type="component" value="Plasmid pCPRO01"/>
</dbReference>
<dbReference type="InterPro" id="IPR046193">
    <property type="entry name" value="DUF6221"/>
</dbReference>
<proteinExistence type="predicted"/>
<feature type="region of interest" description="Disordered" evidence="1">
    <location>
        <begin position="1"/>
        <end position="44"/>
    </location>
</feature>
<organism evidence="2 3">
    <name type="scientific">Cellulosimicrobium protaetiae</name>
    <dbReference type="NCBI Taxonomy" id="2587808"/>
    <lineage>
        <taxon>Bacteria</taxon>
        <taxon>Bacillati</taxon>
        <taxon>Actinomycetota</taxon>
        <taxon>Actinomycetes</taxon>
        <taxon>Micrococcales</taxon>
        <taxon>Promicromonosporaceae</taxon>
        <taxon>Cellulosimicrobium</taxon>
    </lineage>
</organism>
<sequence>MSTPDSTPKATRRPMATSQPKATNTTPKATSMTPKATSRPPASTSTDALLTFLRARLDEAEAVALAVPVGVINRPPAHLDVSKHAPDGGRVLMGTGPDFEVPTPEHAAHIAAHDPAAVMADVAAKRLIVDAHADGDTDPHVTGWVLRCLASAYAEHRDYDRAWAL</sequence>
<keyword evidence="2" id="KW-0614">Plasmid</keyword>
<keyword evidence="3" id="KW-1185">Reference proteome</keyword>
<geneLocation type="plasmid" evidence="2 3">
    <name>pCPRO01</name>
</geneLocation>